<accession>A0A2V1KBL7</accession>
<organism evidence="2 3">
    <name type="scientific">Ancrocorticia populi</name>
    <dbReference type="NCBI Taxonomy" id="2175228"/>
    <lineage>
        <taxon>Bacteria</taxon>
        <taxon>Bacillati</taxon>
        <taxon>Actinomycetota</taxon>
        <taxon>Actinomycetes</taxon>
        <taxon>Actinomycetales</taxon>
        <taxon>Actinomycetaceae</taxon>
        <taxon>Ancrocorticia</taxon>
    </lineage>
</organism>
<dbReference type="GO" id="GO:0004497">
    <property type="term" value="F:monooxygenase activity"/>
    <property type="evidence" value="ECO:0007669"/>
    <property type="project" value="UniProtKB-KW"/>
</dbReference>
<dbReference type="InterPro" id="IPR050744">
    <property type="entry name" value="AI-2_Isomerase_LsrG"/>
</dbReference>
<feature type="domain" description="ABM" evidence="1">
    <location>
        <begin position="2"/>
        <end position="91"/>
    </location>
</feature>
<proteinExistence type="predicted"/>
<keyword evidence="2" id="KW-0560">Oxidoreductase</keyword>
<dbReference type="PANTHER" id="PTHR33336:SF3">
    <property type="entry name" value="ABM DOMAIN-CONTAINING PROTEIN"/>
    <property type="match status" value="1"/>
</dbReference>
<dbReference type="InterPro" id="IPR007138">
    <property type="entry name" value="ABM_dom"/>
</dbReference>
<dbReference type="Pfam" id="PF03992">
    <property type="entry name" value="ABM"/>
    <property type="match status" value="1"/>
</dbReference>
<dbReference type="OrthoDB" id="3695636at2"/>
<evidence type="ECO:0000313" key="2">
    <source>
        <dbReference type="EMBL" id="PWF26350.1"/>
    </source>
</evidence>
<dbReference type="EMBL" id="QETB01000003">
    <property type="protein sequence ID" value="PWF26350.1"/>
    <property type="molecule type" value="Genomic_DNA"/>
</dbReference>
<sequence>MKVLYAEFTAIDGMAEDVEWRLLEFAESVRNEPGNVTFAPHRRVNHPNKFFVYEVYRDEAAFQEHLAAPYQGPFNDFLAGAIEEPKSQLTFLNLLG</sequence>
<dbReference type="RefSeq" id="WP_109093422.1">
    <property type="nucleotide sequence ID" value="NZ_QETB01000003.1"/>
</dbReference>
<dbReference type="GO" id="GO:0005829">
    <property type="term" value="C:cytosol"/>
    <property type="evidence" value="ECO:0007669"/>
    <property type="project" value="TreeGrafter"/>
</dbReference>
<dbReference type="AlphaFoldDB" id="A0A2V1KBL7"/>
<dbReference type="InterPro" id="IPR011008">
    <property type="entry name" value="Dimeric_a/b-barrel"/>
</dbReference>
<dbReference type="PROSITE" id="PS51725">
    <property type="entry name" value="ABM"/>
    <property type="match status" value="1"/>
</dbReference>
<dbReference type="Proteomes" id="UP000245283">
    <property type="component" value="Unassembled WGS sequence"/>
</dbReference>
<evidence type="ECO:0000313" key="3">
    <source>
        <dbReference type="Proteomes" id="UP000245283"/>
    </source>
</evidence>
<reference evidence="3" key="1">
    <citation type="submission" date="2018-05" db="EMBL/GenBank/DDBJ databases">
        <authorList>
            <person name="Li Y."/>
        </authorList>
    </citation>
    <scope>NUCLEOTIDE SEQUENCE [LARGE SCALE GENOMIC DNA]</scope>
    <source>
        <strain evidence="3">sk1b4</strain>
    </source>
</reference>
<dbReference type="SUPFAM" id="SSF54909">
    <property type="entry name" value="Dimeric alpha+beta barrel"/>
    <property type="match status" value="1"/>
</dbReference>
<evidence type="ECO:0000259" key="1">
    <source>
        <dbReference type="PROSITE" id="PS51725"/>
    </source>
</evidence>
<name>A0A2V1KBL7_9ACTO</name>
<dbReference type="Gene3D" id="3.30.70.100">
    <property type="match status" value="1"/>
</dbReference>
<protein>
    <submittedName>
        <fullName evidence="2">Antibiotic biosynthesis monooxygenase</fullName>
    </submittedName>
</protein>
<keyword evidence="2" id="KW-0503">Monooxygenase</keyword>
<dbReference type="PANTHER" id="PTHR33336">
    <property type="entry name" value="QUINOL MONOOXYGENASE YGIN-RELATED"/>
    <property type="match status" value="1"/>
</dbReference>
<comment type="caution">
    <text evidence="2">The sequence shown here is derived from an EMBL/GenBank/DDBJ whole genome shotgun (WGS) entry which is preliminary data.</text>
</comment>
<keyword evidence="3" id="KW-1185">Reference proteome</keyword>
<gene>
    <name evidence="2" type="ORF">DD236_05670</name>
</gene>